<evidence type="ECO:0000256" key="1">
    <source>
        <dbReference type="SAM" id="MobiDB-lite"/>
    </source>
</evidence>
<protein>
    <submittedName>
        <fullName evidence="2">Uncharacterized protein</fullName>
    </submittedName>
</protein>
<dbReference type="AlphaFoldDB" id="A0A5A8CHB5"/>
<reference evidence="2 3" key="1">
    <citation type="submission" date="2019-07" db="EMBL/GenBank/DDBJ databases">
        <title>Genomes of Cafeteria roenbergensis.</title>
        <authorList>
            <person name="Fischer M.G."/>
            <person name="Hackl T."/>
            <person name="Roman M."/>
        </authorList>
    </citation>
    <scope>NUCLEOTIDE SEQUENCE [LARGE SCALE GENOMIC DNA]</scope>
    <source>
        <strain evidence="2 3">BVI</strain>
    </source>
</reference>
<feature type="compositionally biased region" description="Basic and acidic residues" evidence="1">
    <location>
        <begin position="309"/>
        <end position="322"/>
    </location>
</feature>
<dbReference type="Proteomes" id="UP000323011">
    <property type="component" value="Unassembled WGS sequence"/>
</dbReference>
<sequence length="435" mass="45675">MAAMDVADDKVNQLASETILKGIEGVLLHRLEDAHLERLGRGTDTRSESARFGLTTPRLDKLRADTSSWAKEPDRPLTLEVHRRPRGHTDPIGPGPSQSLSERWVFAFARSKQGGAADAREMALPSGKQLISELRKFHLAASVLLRSVFAIAVTMGEPAGPPDSPEEVSYRLLASHPSRESPHAASFPDAAMVRSHQLQGSRSSLGALIVTVDIRTGMGSAAGPVALSPSKIDAPGQNLSALLRDAWFTERGGALEPQVAPSLQSLPALDEMVDEAGEAPREEDAGCALGGGEDWDADATPFAASPQRRRADTRDLLGEGHAKAASRWRRRGSSDADSIAAAHRESPGGHASPGDGALAGRPTEAPPFSVPGPANAVLPDLELGIPAFATPPPQQRPSSAALRGAMELRGLGGATAAALAMAGVPGTMRYRALRV</sequence>
<dbReference type="EMBL" id="VLTN01000022">
    <property type="protein sequence ID" value="KAA0152218.1"/>
    <property type="molecule type" value="Genomic_DNA"/>
</dbReference>
<evidence type="ECO:0000313" key="2">
    <source>
        <dbReference type="EMBL" id="KAA0152218.1"/>
    </source>
</evidence>
<dbReference type="InterPro" id="IPR036570">
    <property type="entry name" value="HORMA_dom_sf"/>
</dbReference>
<accession>A0A5A8CHB5</accession>
<feature type="region of interest" description="Disordered" evidence="1">
    <location>
        <begin position="275"/>
        <end position="375"/>
    </location>
</feature>
<evidence type="ECO:0000313" key="3">
    <source>
        <dbReference type="Proteomes" id="UP000323011"/>
    </source>
</evidence>
<keyword evidence="3" id="KW-1185">Reference proteome</keyword>
<dbReference type="Gene3D" id="3.30.900.10">
    <property type="entry name" value="HORMA domain"/>
    <property type="match status" value="1"/>
</dbReference>
<comment type="caution">
    <text evidence="2">The sequence shown here is derived from an EMBL/GenBank/DDBJ whole genome shotgun (WGS) entry which is preliminary data.</text>
</comment>
<organism evidence="2 3">
    <name type="scientific">Cafeteria roenbergensis</name>
    <name type="common">Marine flagellate</name>
    <dbReference type="NCBI Taxonomy" id="33653"/>
    <lineage>
        <taxon>Eukaryota</taxon>
        <taxon>Sar</taxon>
        <taxon>Stramenopiles</taxon>
        <taxon>Bigyra</taxon>
        <taxon>Opalozoa</taxon>
        <taxon>Bicosoecida</taxon>
        <taxon>Cafeteriaceae</taxon>
        <taxon>Cafeteria</taxon>
    </lineage>
</organism>
<name>A0A5A8CHB5_CAFRO</name>
<gene>
    <name evidence="2" type="ORF">FNF29_04082</name>
</gene>
<proteinExistence type="predicted"/>